<dbReference type="InterPro" id="IPR023010">
    <property type="entry name" value="GcvPA"/>
</dbReference>
<reference evidence="6 7" key="1">
    <citation type="submission" date="2017-07" db="EMBL/GenBank/DDBJ databases">
        <title>Recovery of genomes from metagenomes via a dereplication, aggregation, and scoring strategy.</title>
        <authorList>
            <person name="Sieber C.M."/>
            <person name="Probst A.J."/>
            <person name="Sharrar A."/>
            <person name="Thomas B.C."/>
            <person name="Hess M."/>
            <person name="Tringe S.G."/>
            <person name="Banfield J.F."/>
        </authorList>
    </citation>
    <scope>NUCLEOTIDE SEQUENCE [LARGE SCALE GENOMIC DNA]</scope>
    <source>
        <strain evidence="6">JGI_Cruoil_03_44_89</strain>
    </source>
</reference>
<dbReference type="InterPro" id="IPR015422">
    <property type="entry name" value="PyrdxlP-dep_Trfase_small"/>
</dbReference>
<proteinExistence type="inferred from homology"/>
<comment type="catalytic activity">
    <reaction evidence="3 4">
        <text>N(6)-[(R)-lipoyl]-L-lysyl-[glycine-cleavage complex H protein] + glycine + H(+) = N(6)-[(R)-S(8)-aminomethyldihydrolipoyl]-L-lysyl-[glycine-cleavage complex H protein] + CO2</text>
        <dbReference type="Rhea" id="RHEA:24304"/>
        <dbReference type="Rhea" id="RHEA-COMP:10494"/>
        <dbReference type="Rhea" id="RHEA-COMP:10495"/>
        <dbReference type="ChEBI" id="CHEBI:15378"/>
        <dbReference type="ChEBI" id="CHEBI:16526"/>
        <dbReference type="ChEBI" id="CHEBI:57305"/>
        <dbReference type="ChEBI" id="CHEBI:83099"/>
        <dbReference type="ChEBI" id="CHEBI:83143"/>
        <dbReference type="EC" id="1.4.4.2"/>
    </reaction>
</comment>
<dbReference type="GO" id="GO:0009116">
    <property type="term" value="P:nucleoside metabolic process"/>
    <property type="evidence" value="ECO:0007669"/>
    <property type="project" value="InterPro"/>
</dbReference>
<dbReference type="Pfam" id="PF02347">
    <property type="entry name" value="GDC-P"/>
    <property type="match status" value="1"/>
</dbReference>
<comment type="caution">
    <text evidence="6">The sequence shown here is derived from an EMBL/GenBank/DDBJ whole genome shotgun (WGS) entry which is preliminary data.</text>
</comment>
<dbReference type="AlphaFoldDB" id="A0A235BY42"/>
<dbReference type="GO" id="GO:0019464">
    <property type="term" value="P:glycine decarboxylation via glycine cleavage system"/>
    <property type="evidence" value="ECO:0007669"/>
    <property type="project" value="UniProtKB-UniRule"/>
</dbReference>
<dbReference type="NCBIfam" id="NF001696">
    <property type="entry name" value="PRK00451.1"/>
    <property type="match status" value="1"/>
</dbReference>
<dbReference type="HAMAP" id="MF_00712">
    <property type="entry name" value="GcvPA"/>
    <property type="match status" value="1"/>
</dbReference>
<evidence type="ECO:0000313" key="7">
    <source>
        <dbReference type="Proteomes" id="UP000215215"/>
    </source>
</evidence>
<sequence length="450" mass="49653">MSYIPHSDSEIREMLEAIGVKSLDDLFSDIPDSYRLKEELSLPKALSEMEVERLARNIADKNTPTSTHISFLGGGLYDHYIPALVDVIASRPEFYTAYTPYQAEVSQGTLQTLYEYQSLVCELTKMDVSNASMYDGATALAEAALMAIAINGKTKVLVSGCLHPHYTDVIKTYVGEGRVEQIPEKDGKTSTAALGNMMDENVSCVVVQHPNFFGVLEDVEEVGEMAHRNGALYIASPLPISLGVLEPPGEYGVDIAACEGQTLGIPQQFGGPCLGIFATKREYVRKMPGRIIGETIDGEGKRGFVLTLQTREQHIRREKATSNICTNESLCAIRACVYMALMGKEGMRRVGELGVRGAHILAEKIENIPGFDIKYRPFLNEFVVLTPVNAELIIEKLASKGIFAGIPLKRFYKERDNELLVAVTEKRTDEDINYFVESSEAVAKGAFPRF</sequence>
<gene>
    <name evidence="4" type="primary">gcvPA</name>
    <name evidence="6" type="ORF">CH333_02035</name>
</gene>
<dbReference type="Gene3D" id="3.90.1150.10">
    <property type="entry name" value="Aspartate Aminotransferase, domain 1"/>
    <property type="match status" value="1"/>
</dbReference>
<accession>A0A235BY42</accession>
<dbReference type="PANTHER" id="PTHR42806">
    <property type="entry name" value="GLYCINE CLEAVAGE SYSTEM P-PROTEIN"/>
    <property type="match status" value="1"/>
</dbReference>
<evidence type="ECO:0000256" key="3">
    <source>
        <dbReference type="ARBA" id="ARBA00049026"/>
    </source>
</evidence>
<dbReference type="InterPro" id="IPR020581">
    <property type="entry name" value="GDC_P"/>
</dbReference>
<dbReference type="SUPFAM" id="SSF53383">
    <property type="entry name" value="PLP-dependent transferases"/>
    <property type="match status" value="1"/>
</dbReference>
<feature type="domain" description="Glycine cleavage system P-protein N-terminal" evidence="5">
    <location>
        <begin position="2"/>
        <end position="434"/>
    </location>
</feature>
<dbReference type="Proteomes" id="UP000215215">
    <property type="component" value="Unassembled WGS sequence"/>
</dbReference>
<dbReference type="EMBL" id="NOZQ01000035">
    <property type="protein sequence ID" value="OYD17069.1"/>
    <property type="molecule type" value="Genomic_DNA"/>
</dbReference>
<dbReference type="Gene3D" id="3.40.640.10">
    <property type="entry name" value="Type I PLP-dependent aspartate aminotransferase-like (Major domain)"/>
    <property type="match status" value="1"/>
</dbReference>
<dbReference type="InterPro" id="IPR015424">
    <property type="entry name" value="PyrdxlP-dep_Trfase"/>
</dbReference>
<evidence type="ECO:0000256" key="4">
    <source>
        <dbReference type="HAMAP-Rule" id="MF_00712"/>
    </source>
</evidence>
<dbReference type="PANTHER" id="PTHR42806:SF1">
    <property type="entry name" value="GLYCINE DEHYDROGENASE (DECARBOXYLATING)"/>
    <property type="match status" value="1"/>
</dbReference>
<evidence type="ECO:0000313" key="6">
    <source>
        <dbReference type="EMBL" id="OYD17069.1"/>
    </source>
</evidence>
<dbReference type="InterPro" id="IPR049315">
    <property type="entry name" value="GDC-P_N"/>
</dbReference>
<name>A0A235BY42_UNCW3</name>
<comment type="similarity">
    <text evidence="4">Belongs to the GcvP family. N-terminal subunit subfamily.</text>
</comment>
<comment type="function">
    <text evidence="1 4">The glycine cleavage system catalyzes the degradation of glycine. The P protein binds the alpha-amino group of glycine through its pyridoxal phosphate cofactor; CO(2) is released and the remaining methylamine moiety is then transferred to the lipoamide cofactor of the H protein.</text>
</comment>
<evidence type="ECO:0000256" key="1">
    <source>
        <dbReference type="ARBA" id="ARBA00003788"/>
    </source>
</evidence>
<dbReference type="InterPro" id="IPR015421">
    <property type="entry name" value="PyrdxlP-dep_Trfase_major"/>
</dbReference>
<dbReference type="PIRSF" id="PIRSF006815">
    <property type="entry name" value="GcvPA"/>
    <property type="match status" value="1"/>
</dbReference>
<keyword evidence="2 4" id="KW-0560">Oxidoreductase</keyword>
<dbReference type="GO" id="GO:0004375">
    <property type="term" value="F:glycine dehydrogenase (decarboxylating) activity"/>
    <property type="evidence" value="ECO:0007669"/>
    <property type="project" value="UniProtKB-EC"/>
</dbReference>
<protein>
    <recommendedName>
        <fullName evidence="4">Probable glycine dehydrogenase (decarboxylating) subunit 1</fullName>
        <ecNumber evidence="4">1.4.4.2</ecNumber>
    </recommendedName>
    <alternativeName>
        <fullName evidence="4">Glycine cleavage system P-protein subunit 1</fullName>
    </alternativeName>
    <alternativeName>
        <fullName evidence="4">Glycine decarboxylase subunit 1</fullName>
    </alternativeName>
    <alternativeName>
        <fullName evidence="4">Glycine dehydrogenase (aminomethyl-transferring) subunit 1</fullName>
    </alternativeName>
</protein>
<dbReference type="EC" id="1.4.4.2" evidence="4"/>
<comment type="subunit">
    <text evidence="4">The glycine cleavage system is composed of four proteins: P, T, L and H. In this organism, the P 'protein' is a heterodimer of two subunits.</text>
</comment>
<evidence type="ECO:0000256" key="2">
    <source>
        <dbReference type="ARBA" id="ARBA00023002"/>
    </source>
</evidence>
<dbReference type="CDD" id="cd00613">
    <property type="entry name" value="GDC-P"/>
    <property type="match status" value="1"/>
</dbReference>
<organism evidence="6 7">
    <name type="scientific">candidate division WOR-3 bacterium JGI_Cruoil_03_44_89</name>
    <dbReference type="NCBI Taxonomy" id="1973748"/>
    <lineage>
        <taxon>Bacteria</taxon>
        <taxon>Bacteria division WOR-3</taxon>
    </lineage>
</organism>
<evidence type="ECO:0000259" key="5">
    <source>
        <dbReference type="Pfam" id="PF02347"/>
    </source>
</evidence>